<name>A0AAQ3KZJ5_9LILI</name>
<evidence type="ECO:0000313" key="4">
    <source>
        <dbReference type="Proteomes" id="UP001327560"/>
    </source>
</evidence>
<dbReference type="PROSITE" id="PS51257">
    <property type="entry name" value="PROKAR_LIPOPROTEIN"/>
    <property type="match status" value="1"/>
</dbReference>
<dbReference type="PANTHER" id="PTHR33592">
    <property type="entry name" value="TRANSMEMBRANE PROTEIN"/>
    <property type="match status" value="1"/>
</dbReference>
<proteinExistence type="predicted"/>
<protein>
    <submittedName>
        <fullName evidence="3">Uncharacterized protein</fullName>
    </submittedName>
</protein>
<evidence type="ECO:0000313" key="3">
    <source>
        <dbReference type="EMBL" id="WOL17574.1"/>
    </source>
</evidence>
<feature type="compositionally biased region" description="Polar residues" evidence="1">
    <location>
        <begin position="57"/>
        <end position="75"/>
    </location>
</feature>
<dbReference type="PANTHER" id="PTHR33592:SF10">
    <property type="entry name" value="TRANSMEMBRANE PROTEIN"/>
    <property type="match status" value="1"/>
</dbReference>
<feature type="chain" id="PRO_5043055924" evidence="2">
    <location>
        <begin position="21"/>
        <end position="75"/>
    </location>
</feature>
<evidence type="ECO:0000256" key="2">
    <source>
        <dbReference type="SAM" id="SignalP"/>
    </source>
</evidence>
<accession>A0AAQ3KZJ5</accession>
<keyword evidence="4" id="KW-1185">Reference proteome</keyword>
<feature type="signal peptide" evidence="2">
    <location>
        <begin position="1"/>
        <end position="20"/>
    </location>
</feature>
<dbReference type="AlphaFoldDB" id="A0AAQ3KZJ5"/>
<dbReference type="Proteomes" id="UP001327560">
    <property type="component" value="Chromosome 8"/>
</dbReference>
<reference evidence="3 4" key="1">
    <citation type="submission" date="2023-10" db="EMBL/GenBank/DDBJ databases">
        <title>Chromosome-scale genome assembly provides insights into flower coloration mechanisms of Canna indica.</title>
        <authorList>
            <person name="Li C."/>
        </authorList>
    </citation>
    <scope>NUCLEOTIDE SEQUENCE [LARGE SCALE GENOMIC DNA]</scope>
    <source>
        <tissue evidence="3">Flower</tissue>
    </source>
</reference>
<sequence>MAVTSRQLLVLLLLVACLQAGVIMAARPMPEEEHWWWRKNGVGLLLQSLPQGPVTPSGASGCTHNPNNPKGSCPH</sequence>
<evidence type="ECO:0000256" key="1">
    <source>
        <dbReference type="SAM" id="MobiDB-lite"/>
    </source>
</evidence>
<organism evidence="3 4">
    <name type="scientific">Canna indica</name>
    <name type="common">Indian-shot</name>
    <dbReference type="NCBI Taxonomy" id="4628"/>
    <lineage>
        <taxon>Eukaryota</taxon>
        <taxon>Viridiplantae</taxon>
        <taxon>Streptophyta</taxon>
        <taxon>Embryophyta</taxon>
        <taxon>Tracheophyta</taxon>
        <taxon>Spermatophyta</taxon>
        <taxon>Magnoliopsida</taxon>
        <taxon>Liliopsida</taxon>
        <taxon>Zingiberales</taxon>
        <taxon>Cannaceae</taxon>
        <taxon>Canna</taxon>
    </lineage>
</organism>
<dbReference type="EMBL" id="CP136897">
    <property type="protein sequence ID" value="WOL17574.1"/>
    <property type="molecule type" value="Genomic_DNA"/>
</dbReference>
<gene>
    <name evidence="3" type="ORF">Cni_G26367</name>
</gene>
<feature type="region of interest" description="Disordered" evidence="1">
    <location>
        <begin position="51"/>
        <end position="75"/>
    </location>
</feature>
<keyword evidence="2" id="KW-0732">Signal</keyword>